<dbReference type="SUPFAM" id="SSF48452">
    <property type="entry name" value="TPR-like"/>
    <property type="match status" value="1"/>
</dbReference>
<gene>
    <name evidence="3" type="ORF">TAGGR_2149</name>
</gene>
<dbReference type="PANTHER" id="PTHR44117:SF1">
    <property type="entry name" value="INTRAFLAGELLAR TRANSPORT PROTEIN 88 HOMOLOG"/>
    <property type="match status" value="1"/>
</dbReference>
<evidence type="ECO:0000313" key="4">
    <source>
        <dbReference type="Proteomes" id="UP000054976"/>
    </source>
</evidence>
<name>A0A0U9HQF3_9BACT</name>
<dbReference type="EMBL" id="BCNO01000002">
    <property type="protein sequence ID" value="GAQ95260.1"/>
    <property type="molecule type" value="Genomic_DNA"/>
</dbReference>
<dbReference type="InterPro" id="IPR019734">
    <property type="entry name" value="TPR_rpt"/>
</dbReference>
<dbReference type="Proteomes" id="UP000054976">
    <property type="component" value="Unassembled WGS sequence"/>
</dbReference>
<feature type="repeat" description="TPR" evidence="1">
    <location>
        <begin position="103"/>
        <end position="136"/>
    </location>
</feature>
<feature type="coiled-coil region" evidence="2">
    <location>
        <begin position="136"/>
        <end position="163"/>
    </location>
</feature>
<keyword evidence="1" id="KW-0802">TPR repeat</keyword>
<dbReference type="PANTHER" id="PTHR44117">
    <property type="entry name" value="INTRAFLAGELLAR TRANSPORT PROTEIN 88 HOMOLOG"/>
    <property type="match status" value="1"/>
</dbReference>
<organism evidence="3 4">
    <name type="scientific">Thermodesulfovibrio aggregans</name>
    <dbReference type="NCBI Taxonomy" id="86166"/>
    <lineage>
        <taxon>Bacteria</taxon>
        <taxon>Pseudomonadati</taxon>
        <taxon>Nitrospirota</taxon>
        <taxon>Thermodesulfovibrionia</taxon>
        <taxon>Thermodesulfovibrionales</taxon>
        <taxon>Thermodesulfovibrionaceae</taxon>
        <taxon>Thermodesulfovibrio</taxon>
    </lineage>
</organism>
<evidence type="ECO:0000256" key="2">
    <source>
        <dbReference type="SAM" id="Coils"/>
    </source>
</evidence>
<keyword evidence="4" id="KW-1185">Reference proteome</keyword>
<feature type="repeat" description="TPR" evidence="1">
    <location>
        <begin position="137"/>
        <end position="170"/>
    </location>
</feature>
<dbReference type="STRING" id="86166.TAGGR_2149"/>
<accession>A0A0U9HQF3</accession>
<reference evidence="4" key="1">
    <citation type="submission" date="2016-01" db="EMBL/GenBank/DDBJ databases">
        <title>Draft genome sequence of Thermodesulfovibrio aggregans strain TGE-P1.</title>
        <authorList>
            <person name="Sekiguchi Y."/>
            <person name="Ohashi A."/>
            <person name="Matsuura N."/>
            <person name="Tourlousse M.D."/>
        </authorList>
    </citation>
    <scope>NUCLEOTIDE SEQUENCE [LARGE SCALE GENOMIC DNA]</scope>
    <source>
        <strain evidence="4">TGE-P1</strain>
    </source>
</reference>
<dbReference type="AlphaFoldDB" id="A0A0U9HQF3"/>
<sequence>MTKEKPLKSISTDKQERKTIEIPLHHFNTETLQTADYLYRAQDFELKGNYSDAISEYKEYLRVTGKQDPKILDKIATLYLLIGNLKEASHYSQIALDQAPDNVSIIINYGVIHAKMGNLSVAEECFRKVLSMNPENKTALYNLALLKERKKQYEEALKLYEKLYQLGDPQAAEAIQRIRSYK</sequence>
<dbReference type="GO" id="GO:0019894">
    <property type="term" value="F:kinesin binding"/>
    <property type="evidence" value="ECO:0007669"/>
    <property type="project" value="TreeGrafter"/>
</dbReference>
<comment type="caution">
    <text evidence="3">The sequence shown here is derived from an EMBL/GenBank/DDBJ whole genome shotgun (WGS) entry which is preliminary data.</text>
</comment>
<evidence type="ECO:0000256" key="1">
    <source>
        <dbReference type="PROSITE-ProRule" id="PRU00339"/>
    </source>
</evidence>
<proteinExistence type="predicted"/>
<dbReference type="SMART" id="SM00028">
    <property type="entry name" value="TPR"/>
    <property type="match status" value="4"/>
</dbReference>
<evidence type="ECO:0000313" key="3">
    <source>
        <dbReference type="EMBL" id="GAQ95260.1"/>
    </source>
</evidence>
<dbReference type="RefSeq" id="WP_059176707.1">
    <property type="nucleotide sequence ID" value="NZ_BCNO01000002.1"/>
</dbReference>
<dbReference type="InterPro" id="IPR011990">
    <property type="entry name" value="TPR-like_helical_dom_sf"/>
</dbReference>
<dbReference type="OrthoDB" id="1907609at2"/>
<keyword evidence="2" id="KW-0175">Coiled coil</keyword>
<dbReference type="Pfam" id="PF13432">
    <property type="entry name" value="TPR_16"/>
    <property type="match status" value="1"/>
</dbReference>
<dbReference type="Gene3D" id="1.25.40.10">
    <property type="entry name" value="Tetratricopeptide repeat domain"/>
    <property type="match status" value="1"/>
</dbReference>
<dbReference type="PROSITE" id="PS50005">
    <property type="entry name" value="TPR"/>
    <property type="match status" value="2"/>
</dbReference>
<protein>
    <submittedName>
        <fullName evidence="3">Tetratricopeptide repeat-containing protein</fullName>
    </submittedName>
</protein>
<dbReference type="GO" id="GO:0005814">
    <property type="term" value="C:centriole"/>
    <property type="evidence" value="ECO:0007669"/>
    <property type="project" value="TreeGrafter"/>
</dbReference>